<reference evidence="1" key="1">
    <citation type="submission" date="2014-11" db="EMBL/GenBank/DDBJ databases">
        <authorList>
            <person name="Amaro Gonzalez C."/>
        </authorList>
    </citation>
    <scope>NUCLEOTIDE SEQUENCE</scope>
</reference>
<dbReference type="EMBL" id="GBXM01028407">
    <property type="protein sequence ID" value="JAH80170.1"/>
    <property type="molecule type" value="Transcribed_RNA"/>
</dbReference>
<reference evidence="1" key="2">
    <citation type="journal article" date="2015" name="Fish Shellfish Immunol.">
        <title>Early steps in the European eel (Anguilla anguilla)-Vibrio vulnificus interaction in the gills: Role of the RtxA13 toxin.</title>
        <authorList>
            <person name="Callol A."/>
            <person name="Pajuelo D."/>
            <person name="Ebbesson L."/>
            <person name="Teles M."/>
            <person name="MacKenzie S."/>
            <person name="Amaro C."/>
        </authorList>
    </citation>
    <scope>NUCLEOTIDE SEQUENCE</scope>
</reference>
<proteinExistence type="predicted"/>
<organism evidence="1">
    <name type="scientific">Anguilla anguilla</name>
    <name type="common">European freshwater eel</name>
    <name type="synonym">Muraena anguilla</name>
    <dbReference type="NCBI Taxonomy" id="7936"/>
    <lineage>
        <taxon>Eukaryota</taxon>
        <taxon>Metazoa</taxon>
        <taxon>Chordata</taxon>
        <taxon>Craniata</taxon>
        <taxon>Vertebrata</taxon>
        <taxon>Euteleostomi</taxon>
        <taxon>Actinopterygii</taxon>
        <taxon>Neopterygii</taxon>
        <taxon>Teleostei</taxon>
        <taxon>Anguilliformes</taxon>
        <taxon>Anguillidae</taxon>
        <taxon>Anguilla</taxon>
    </lineage>
</organism>
<accession>A0A0E9VS04</accession>
<protein>
    <submittedName>
        <fullName evidence="1">Uncharacterized protein</fullName>
    </submittedName>
</protein>
<dbReference type="AlphaFoldDB" id="A0A0E9VS04"/>
<evidence type="ECO:0000313" key="1">
    <source>
        <dbReference type="EMBL" id="JAH80170.1"/>
    </source>
</evidence>
<sequence length="34" mass="3988">MATHLRWVSRRTGKKPNHVTQSYFMGVPKLYIAI</sequence>
<name>A0A0E9VS04_ANGAN</name>